<evidence type="ECO:0000256" key="3">
    <source>
        <dbReference type="ARBA" id="ARBA00022448"/>
    </source>
</evidence>
<keyword evidence="8 9" id="KW-0472">Membrane</keyword>
<accession>A0AAV4D9G2</accession>
<dbReference type="InterPro" id="IPR003593">
    <property type="entry name" value="AAA+_ATPase"/>
</dbReference>
<evidence type="ECO:0000313" key="11">
    <source>
        <dbReference type="EMBL" id="GFO40888.1"/>
    </source>
</evidence>
<dbReference type="Proteomes" id="UP000735302">
    <property type="component" value="Unassembled WGS sequence"/>
</dbReference>
<evidence type="ECO:0000256" key="9">
    <source>
        <dbReference type="SAM" id="Phobius"/>
    </source>
</evidence>
<sequence length="684" mass="76631">MDGERAPLLGSHASNSYMSDLNMNHHNTLNDRMIYRNEESIHEAKQPSHANLDNVPPVSMAWRHVNVHVNMTPKKKGCCGGVENGNLDIVNAKQILHNVNGHVPSGTLLAILGASGAGKSTLLNVLTHRNTKSYTISGEIYVNGFLVDNNINEMSAYVQQDDLFISTLTVREQLQFRALLRMDKRVGTRARLARVEDVIQEMGLSKCASNRIGNIGGTEKGLSGGERKRLSFASEALTNPPIFFCDEPTSGLDTFMARNIVSTLRKMAAKGRVILCTIHQPSSDIFAMFNQILLLAEGRTAFMGSQEKAMEFFGRLQFPCPPTYNPADHFILTLAVEPGREAECRTRTHHICDTFEESLEAKSISDQTEEMLNVDFERKIDPVVELALAGGSRYEASWFTQFRYLMWRAWVGMIRDVMLFRVRIFQILVMAIIVGLTYLRLGIEQKSVMSINGALFLMITNTSFSNLFAVVNSFPIELAVFFREYGTGLYRSDCYYLAKTIVEIPVFILITILFGTVTYWMIGLYESIDAFLIAVGVLLLTANVALSLGYLVSTLCGSVNIALAIAPPLLIPFMLFGGLFVNNDNIPVYFIWLKYLSWFKHANEILMVNQWQNVHNITCDGITNSTSSDVSDRCQYKDGNDVLYYTGFDKDNVLMDILLLVALQVGFRILSLIALVVRARRSKE</sequence>
<dbReference type="GO" id="GO:0005524">
    <property type="term" value="F:ATP binding"/>
    <property type="evidence" value="ECO:0007669"/>
    <property type="project" value="UniProtKB-KW"/>
</dbReference>
<keyword evidence="4 9" id="KW-0812">Transmembrane</keyword>
<feature type="domain" description="ABC transporter" evidence="10">
    <location>
        <begin position="67"/>
        <end position="322"/>
    </location>
</feature>
<evidence type="ECO:0000313" key="12">
    <source>
        <dbReference type="Proteomes" id="UP000735302"/>
    </source>
</evidence>
<evidence type="ECO:0000259" key="10">
    <source>
        <dbReference type="PROSITE" id="PS50893"/>
    </source>
</evidence>
<dbReference type="EMBL" id="BLXT01007646">
    <property type="protein sequence ID" value="GFO40888.1"/>
    <property type="molecule type" value="Genomic_DNA"/>
</dbReference>
<protein>
    <submittedName>
        <fullName evidence="11">ATP-binding cassette sub-family g member</fullName>
    </submittedName>
</protein>
<dbReference type="InterPro" id="IPR013525">
    <property type="entry name" value="ABC2_TM"/>
</dbReference>
<dbReference type="InterPro" id="IPR043926">
    <property type="entry name" value="ABCG_dom"/>
</dbReference>
<dbReference type="PANTHER" id="PTHR48041">
    <property type="entry name" value="ABC TRANSPORTER G FAMILY MEMBER 28"/>
    <property type="match status" value="1"/>
</dbReference>
<dbReference type="PROSITE" id="PS00211">
    <property type="entry name" value="ABC_TRANSPORTER_1"/>
    <property type="match status" value="1"/>
</dbReference>
<gene>
    <name evidence="11" type="ORF">PoB_006739300</name>
</gene>
<dbReference type="InterPro" id="IPR017871">
    <property type="entry name" value="ABC_transporter-like_CS"/>
</dbReference>
<dbReference type="Gene3D" id="3.40.50.300">
    <property type="entry name" value="P-loop containing nucleotide triphosphate hydrolases"/>
    <property type="match status" value="1"/>
</dbReference>
<dbReference type="InterPro" id="IPR027417">
    <property type="entry name" value="P-loop_NTPase"/>
</dbReference>
<evidence type="ECO:0000256" key="7">
    <source>
        <dbReference type="ARBA" id="ARBA00022989"/>
    </source>
</evidence>
<feature type="transmembrane region" description="Helical" evidence="9">
    <location>
        <begin position="424"/>
        <end position="443"/>
    </location>
</feature>
<comment type="similarity">
    <text evidence="2">Belongs to the ABC transporter superfamily. ABCG family. Eye pigment precursor importer (TC 3.A.1.204) subfamily.</text>
</comment>
<reference evidence="11 12" key="1">
    <citation type="journal article" date="2021" name="Elife">
        <title>Chloroplast acquisition without the gene transfer in kleptoplastic sea slugs, Plakobranchus ocellatus.</title>
        <authorList>
            <person name="Maeda T."/>
            <person name="Takahashi S."/>
            <person name="Yoshida T."/>
            <person name="Shimamura S."/>
            <person name="Takaki Y."/>
            <person name="Nagai Y."/>
            <person name="Toyoda A."/>
            <person name="Suzuki Y."/>
            <person name="Arimoto A."/>
            <person name="Ishii H."/>
            <person name="Satoh N."/>
            <person name="Nishiyama T."/>
            <person name="Hasebe M."/>
            <person name="Maruyama T."/>
            <person name="Minagawa J."/>
            <person name="Obokata J."/>
            <person name="Shigenobu S."/>
        </authorList>
    </citation>
    <scope>NUCLEOTIDE SEQUENCE [LARGE SCALE GENOMIC DNA]</scope>
</reference>
<proteinExistence type="inferred from homology"/>
<dbReference type="Pfam" id="PF00005">
    <property type="entry name" value="ABC_tran"/>
    <property type="match status" value="1"/>
</dbReference>
<dbReference type="CDD" id="cd03213">
    <property type="entry name" value="ABCG_EPDR"/>
    <property type="match status" value="1"/>
</dbReference>
<feature type="transmembrane region" description="Helical" evidence="9">
    <location>
        <begin position="494"/>
        <end position="522"/>
    </location>
</feature>
<name>A0AAV4D9G2_9GAST</name>
<evidence type="ECO:0000256" key="4">
    <source>
        <dbReference type="ARBA" id="ARBA00022692"/>
    </source>
</evidence>
<keyword evidence="3" id="KW-0813">Transport</keyword>
<dbReference type="InterPro" id="IPR050352">
    <property type="entry name" value="ABCG_transporters"/>
</dbReference>
<dbReference type="GO" id="GO:0005886">
    <property type="term" value="C:plasma membrane"/>
    <property type="evidence" value="ECO:0007669"/>
    <property type="project" value="TreeGrafter"/>
</dbReference>
<evidence type="ECO:0000256" key="1">
    <source>
        <dbReference type="ARBA" id="ARBA00004141"/>
    </source>
</evidence>
<keyword evidence="6 11" id="KW-0067">ATP-binding</keyword>
<evidence type="ECO:0000256" key="8">
    <source>
        <dbReference type="ARBA" id="ARBA00023136"/>
    </source>
</evidence>
<organism evidence="11 12">
    <name type="scientific">Plakobranchus ocellatus</name>
    <dbReference type="NCBI Taxonomy" id="259542"/>
    <lineage>
        <taxon>Eukaryota</taxon>
        <taxon>Metazoa</taxon>
        <taxon>Spiralia</taxon>
        <taxon>Lophotrochozoa</taxon>
        <taxon>Mollusca</taxon>
        <taxon>Gastropoda</taxon>
        <taxon>Heterobranchia</taxon>
        <taxon>Euthyneura</taxon>
        <taxon>Panpulmonata</taxon>
        <taxon>Sacoglossa</taxon>
        <taxon>Placobranchoidea</taxon>
        <taxon>Plakobranchidae</taxon>
        <taxon>Plakobranchus</taxon>
    </lineage>
</organism>
<dbReference type="PROSITE" id="PS50893">
    <property type="entry name" value="ABC_TRANSPORTER_2"/>
    <property type="match status" value="1"/>
</dbReference>
<feature type="transmembrane region" description="Helical" evidence="9">
    <location>
        <begin position="559"/>
        <end position="581"/>
    </location>
</feature>
<dbReference type="AlphaFoldDB" id="A0AAV4D9G2"/>
<keyword evidence="5" id="KW-0547">Nucleotide-binding</keyword>
<feature type="transmembrane region" description="Helical" evidence="9">
    <location>
        <begin position="657"/>
        <end position="677"/>
    </location>
</feature>
<dbReference type="Pfam" id="PF01061">
    <property type="entry name" value="ABC2_membrane"/>
    <property type="match status" value="1"/>
</dbReference>
<keyword evidence="12" id="KW-1185">Reference proteome</keyword>
<keyword evidence="7 9" id="KW-1133">Transmembrane helix</keyword>
<feature type="transmembrane region" description="Helical" evidence="9">
    <location>
        <begin position="528"/>
        <end position="552"/>
    </location>
</feature>
<dbReference type="PANTHER" id="PTHR48041:SF139">
    <property type="entry name" value="PROTEIN SCARLET"/>
    <property type="match status" value="1"/>
</dbReference>
<dbReference type="Pfam" id="PF19055">
    <property type="entry name" value="ABC2_membrane_7"/>
    <property type="match status" value="1"/>
</dbReference>
<evidence type="ECO:0000256" key="6">
    <source>
        <dbReference type="ARBA" id="ARBA00022840"/>
    </source>
</evidence>
<comment type="caution">
    <text evidence="11">The sequence shown here is derived from an EMBL/GenBank/DDBJ whole genome shotgun (WGS) entry which is preliminary data.</text>
</comment>
<evidence type="ECO:0000256" key="2">
    <source>
        <dbReference type="ARBA" id="ARBA00005814"/>
    </source>
</evidence>
<dbReference type="InterPro" id="IPR003439">
    <property type="entry name" value="ABC_transporter-like_ATP-bd"/>
</dbReference>
<dbReference type="SMART" id="SM00382">
    <property type="entry name" value="AAA"/>
    <property type="match status" value="1"/>
</dbReference>
<dbReference type="GO" id="GO:0140359">
    <property type="term" value="F:ABC-type transporter activity"/>
    <property type="evidence" value="ECO:0007669"/>
    <property type="project" value="InterPro"/>
</dbReference>
<comment type="subcellular location">
    <subcellularLocation>
        <location evidence="1">Membrane</location>
        <topology evidence="1">Multi-pass membrane protein</topology>
    </subcellularLocation>
</comment>
<dbReference type="GO" id="GO:0016887">
    <property type="term" value="F:ATP hydrolysis activity"/>
    <property type="evidence" value="ECO:0007669"/>
    <property type="project" value="InterPro"/>
</dbReference>
<dbReference type="SUPFAM" id="SSF52540">
    <property type="entry name" value="P-loop containing nucleoside triphosphate hydrolases"/>
    <property type="match status" value="1"/>
</dbReference>
<evidence type="ECO:0000256" key="5">
    <source>
        <dbReference type="ARBA" id="ARBA00022741"/>
    </source>
</evidence>